<accession>A0A149VZK4</accession>
<dbReference type="PANTHER" id="PTHR38683:SF1">
    <property type="entry name" value="CHORISMATE PYRUVATE-LYASE"/>
    <property type="match status" value="1"/>
</dbReference>
<feature type="binding site" evidence="5">
    <location>
        <position position="174"/>
    </location>
    <ligand>
        <name>substrate</name>
    </ligand>
</feature>
<evidence type="ECO:0000256" key="4">
    <source>
        <dbReference type="ARBA" id="ARBA00023317"/>
    </source>
</evidence>
<keyword evidence="7" id="KW-1185">Reference proteome</keyword>
<comment type="function">
    <text evidence="5">Removes the pyruvyl group from chorismate, with concomitant aromatization of the ring, to provide 4-hydroxybenzoate (4HB) for the ubiquinone pathway.</text>
</comment>
<keyword evidence="4 5" id="KW-0670">Pyruvate</keyword>
<dbReference type="EMBL" id="LRRD01000012">
    <property type="protein sequence ID" value="KXW58642.1"/>
    <property type="molecule type" value="Genomic_DNA"/>
</dbReference>
<evidence type="ECO:0000313" key="7">
    <source>
        <dbReference type="Proteomes" id="UP000075653"/>
    </source>
</evidence>
<name>A0A149VZK4_9PROT</name>
<comment type="pathway">
    <text evidence="5">Cofactor biosynthesis; ubiquinone biosynthesis.</text>
</comment>
<evidence type="ECO:0000313" key="6">
    <source>
        <dbReference type="EMBL" id="KXW58642.1"/>
    </source>
</evidence>
<dbReference type="InterPro" id="IPR007440">
    <property type="entry name" value="Chorismate--pyruvate_lyase"/>
</dbReference>
<dbReference type="STRING" id="1789004.FEMY_08200"/>
<keyword evidence="1 5" id="KW-0963">Cytoplasm</keyword>
<dbReference type="Pfam" id="PF04345">
    <property type="entry name" value="Chor_lyase"/>
    <property type="match status" value="1"/>
</dbReference>
<gene>
    <name evidence="5 6" type="primary">ubiC</name>
    <name evidence="6" type="ORF">FEMY_08200</name>
</gene>
<dbReference type="EC" id="4.1.3.40" evidence="5"/>
<comment type="catalytic activity">
    <reaction evidence="5">
        <text>chorismate = 4-hydroxybenzoate + pyruvate</text>
        <dbReference type="Rhea" id="RHEA:16505"/>
        <dbReference type="ChEBI" id="CHEBI:15361"/>
        <dbReference type="ChEBI" id="CHEBI:17879"/>
        <dbReference type="ChEBI" id="CHEBI:29748"/>
        <dbReference type="EC" id="4.1.3.40"/>
    </reaction>
</comment>
<keyword evidence="2 5" id="KW-0831">Ubiquinone biosynthesis</keyword>
<dbReference type="HAMAP" id="MF_01632">
    <property type="entry name" value="UbiC"/>
    <property type="match status" value="1"/>
</dbReference>
<evidence type="ECO:0000256" key="3">
    <source>
        <dbReference type="ARBA" id="ARBA00023239"/>
    </source>
</evidence>
<dbReference type="Gene3D" id="3.40.1410.10">
    <property type="entry name" value="Chorismate lyase-like"/>
    <property type="match status" value="1"/>
</dbReference>
<comment type="caution">
    <text evidence="5">Lacks conserved residue(s) required for the propagation of feature annotation.</text>
</comment>
<organism evidence="6 7">
    <name type="scientific">Ferrovum myxofaciens</name>
    <dbReference type="NCBI Taxonomy" id="416213"/>
    <lineage>
        <taxon>Bacteria</taxon>
        <taxon>Pseudomonadati</taxon>
        <taxon>Pseudomonadota</taxon>
        <taxon>Betaproteobacteria</taxon>
        <taxon>Ferrovales</taxon>
        <taxon>Ferrovaceae</taxon>
        <taxon>Ferrovum</taxon>
    </lineage>
</organism>
<reference evidence="6 7" key="1">
    <citation type="submission" date="2016-01" db="EMBL/GenBank/DDBJ databases">
        <title>Genome sequence of the acidophilic iron oxidising Ferrovum strain Z-31.</title>
        <authorList>
            <person name="Poehlein A."/>
            <person name="Ullrich S.R."/>
            <person name="Schloemann M."/>
            <person name="Muehling M."/>
            <person name="Daniel R."/>
        </authorList>
    </citation>
    <scope>NUCLEOTIDE SEQUENCE [LARGE SCALE GENOMIC DNA]</scope>
    <source>
        <strain evidence="6 7">Z-31</strain>
    </source>
</reference>
<keyword evidence="3 5" id="KW-0456">Lyase</keyword>
<dbReference type="AlphaFoldDB" id="A0A149VZK4"/>
<protein>
    <recommendedName>
        <fullName evidence="5">Probable chorismate pyruvate-lyase</fullName>
        <shortName evidence="5">CL</shortName>
        <shortName evidence="5">CPL</shortName>
        <ecNumber evidence="5">4.1.3.40</ecNumber>
    </recommendedName>
</protein>
<dbReference type="PATRIC" id="fig|1789004.3.peg.829"/>
<proteinExistence type="inferred from homology"/>
<sequence>MTPPNSPVWPRDTWTARPLRSNLSQAHRNWLTTPDSLTSALKTVCPRFQVKILETGTRFPFPDEARLLKISCHQQVWSREVLLCNGALPLVFARSILSLRDLPRAWPTLDARDPRPLGEFLFTDARIRRTPLHFQKLSLNHPLRVRLDRFPLDLPPWARRSLHVRQGSALLVTEIFLTLPPHRSDPAQALSFFA</sequence>
<feature type="binding site" evidence="5">
    <location>
        <position position="79"/>
    </location>
    <ligand>
        <name>substrate</name>
    </ligand>
</feature>
<feature type="binding site" evidence="5">
    <location>
        <position position="117"/>
    </location>
    <ligand>
        <name>substrate</name>
    </ligand>
</feature>
<comment type="caution">
    <text evidence="6">The sequence shown here is derived from an EMBL/GenBank/DDBJ whole genome shotgun (WGS) entry which is preliminary data.</text>
</comment>
<dbReference type="SUPFAM" id="SSF64288">
    <property type="entry name" value="Chorismate lyase-like"/>
    <property type="match status" value="1"/>
</dbReference>
<evidence type="ECO:0000256" key="5">
    <source>
        <dbReference type="HAMAP-Rule" id="MF_01632"/>
    </source>
</evidence>
<evidence type="ECO:0000256" key="2">
    <source>
        <dbReference type="ARBA" id="ARBA00022688"/>
    </source>
</evidence>
<dbReference type="GO" id="GO:0005829">
    <property type="term" value="C:cytosol"/>
    <property type="evidence" value="ECO:0007669"/>
    <property type="project" value="TreeGrafter"/>
</dbReference>
<comment type="similarity">
    <text evidence="5">Belongs to the UbiC family.</text>
</comment>
<evidence type="ECO:0000256" key="1">
    <source>
        <dbReference type="ARBA" id="ARBA00022490"/>
    </source>
</evidence>
<dbReference type="GO" id="GO:0006744">
    <property type="term" value="P:ubiquinone biosynthetic process"/>
    <property type="evidence" value="ECO:0007669"/>
    <property type="project" value="UniProtKB-UniRule"/>
</dbReference>
<dbReference type="RefSeq" id="WP_082783137.1">
    <property type="nucleotide sequence ID" value="NZ_CP149478.1"/>
</dbReference>
<dbReference type="PANTHER" id="PTHR38683">
    <property type="entry name" value="CHORISMATE PYRUVATE-LYASE"/>
    <property type="match status" value="1"/>
</dbReference>
<dbReference type="GO" id="GO:0008813">
    <property type="term" value="F:chorismate lyase activity"/>
    <property type="evidence" value="ECO:0007669"/>
    <property type="project" value="UniProtKB-UniRule"/>
</dbReference>
<comment type="subcellular location">
    <subcellularLocation>
        <location evidence="5">Cytoplasm</location>
    </subcellularLocation>
</comment>
<dbReference type="InterPro" id="IPR028978">
    <property type="entry name" value="Chorismate_lyase_/UTRA_dom_sf"/>
</dbReference>
<dbReference type="UniPathway" id="UPA00232"/>
<dbReference type="GO" id="GO:0042866">
    <property type="term" value="P:pyruvate biosynthetic process"/>
    <property type="evidence" value="ECO:0007669"/>
    <property type="project" value="UniProtKB-UniRule"/>
</dbReference>
<dbReference type="Proteomes" id="UP000075653">
    <property type="component" value="Unassembled WGS sequence"/>
</dbReference>